<protein>
    <submittedName>
        <fullName evidence="4">4-hydroxybenzoate 3-monooxygenase</fullName>
    </submittedName>
</protein>
<evidence type="ECO:0000256" key="2">
    <source>
        <dbReference type="ARBA" id="ARBA00023027"/>
    </source>
</evidence>
<dbReference type="InterPro" id="IPR036188">
    <property type="entry name" value="FAD/NAD-bd_sf"/>
</dbReference>
<dbReference type="InterPro" id="IPR002938">
    <property type="entry name" value="FAD-bd"/>
</dbReference>
<feature type="domain" description="FAD-binding" evidence="3">
    <location>
        <begin position="6"/>
        <end position="347"/>
    </location>
</feature>
<accession>A0A9W6ULX6</accession>
<dbReference type="SUPFAM" id="SSF51905">
    <property type="entry name" value="FAD/NAD(P)-binding domain"/>
    <property type="match status" value="1"/>
</dbReference>
<sequence>MTPRTTTVAIVGAGPAGLVLAHLLRRAGVDVAVHERRSRAELEGAARAGVLEHRVVEHLRGLGLADRLVAAGERHGRCEITCLGEKVTVDYGALSGGARHWVYPQQLLVRDLVAAYEADGGTIAFSSPVAAVAADGAGRPVLDTARGELRAAWAVGCEGARGPVAAAFPDGARGPARRYPYDWLTVLARIDRPVGTIRYAVHADGFAGMMPRTAEVGRFYLEVPAGERLDGWDADRIRAGLAHRLGLGGADPVPGELLETGVLRMRGRVAGRLRHGRLLLAGDAAHTVTPSGGKGLNSAVADVVDLAGALLEALGDDGGGGDDGGDGGALEGYQRRRLAAAWRTQEFSDGLLDLLHLPAGLPPEQREFALRLRLERIRRIARPGPEAAAFARAYVGAGELRAEEAGAEEVWAPAQRSTVATGATPR</sequence>
<dbReference type="RefSeq" id="WP_033252510.1">
    <property type="nucleotide sequence ID" value="NZ_BSRX01000003.1"/>
</dbReference>
<dbReference type="SUPFAM" id="SSF54373">
    <property type="entry name" value="FAD-linked reductases, C-terminal domain"/>
    <property type="match status" value="1"/>
</dbReference>
<name>A0A9W6ULX6_9ACTN</name>
<dbReference type="GO" id="GO:0016491">
    <property type="term" value="F:oxidoreductase activity"/>
    <property type="evidence" value="ECO:0007669"/>
    <property type="project" value="UniProtKB-KW"/>
</dbReference>
<evidence type="ECO:0000313" key="5">
    <source>
        <dbReference type="Proteomes" id="UP001165143"/>
    </source>
</evidence>
<dbReference type="AlphaFoldDB" id="A0A9W6ULX6"/>
<dbReference type="Gene3D" id="3.50.50.60">
    <property type="entry name" value="FAD/NAD(P)-binding domain"/>
    <property type="match status" value="1"/>
</dbReference>
<dbReference type="PANTHER" id="PTHR43476:SF4">
    <property type="entry name" value="BLR0106 PROTEIN"/>
    <property type="match status" value="1"/>
</dbReference>
<gene>
    <name evidence="4" type="ORF">Kpho01_06280</name>
</gene>
<dbReference type="PANTHER" id="PTHR43476">
    <property type="entry name" value="3-(3-HYDROXY-PHENYL)PROPIONATE/3-HYDROXYCINNAMIC ACID HYDROXYLASE"/>
    <property type="match status" value="1"/>
</dbReference>
<dbReference type="Pfam" id="PF01494">
    <property type="entry name" value="FAD_binding_3"/>
    <property type="match status" value="1"/>
</dbReference>
<evidence type="ECO:0000259" key="3">
    <source>
        <dbReference type="Pfam" id="PF01494"/>
    </source>
</evidence>
<dbReference type="OrthoDB" id="9791689at2"/>
<evidence type="ECO:0000256" key="1">
    <source>
        <dbReference type="ARBA" id="ARBA00023002"/>
    </source>
</evidence>
<dbReference type="PRINTS" id="PR00420">
    <property type="entry name" value="RNGMNOXGNASE"/>
</dbReference>
<dbReference type="Proteomes" id="UP001165143">
    <property type="component" value="Unassembled WGS sequence"/>
</dbReference>
<reference evidence="4" key="1">
    <citation type="submission" date="2023-02" db="EMBL/GenBank/DDBJ databases">
        <title>Kitasatospora phosalacinea NBRC 14362.</title>
        <authorList>
            <person name="Ichikawa N."/>
            <person name="Sato H."/>
            <person name="Tonouchi N."/>
        </authorList>
    </citation>
    <scope>NUCLEOTIDE SEQUENCE</scope>
    <source>
        <strain evidence="4">NBRC 14362</strain>
    </source>
</reference>
<dbReference type="GO" id="GO:0071949">
    <property type="term" value="F:FAD binding"/>
    <property type="evidence" value="ECO:0007669"/>
    <property type="project" value="InterPro"/>
</dbReference>
<evidence type="ECO:0000313" key="4">
    <source>
        <dbReference type="EMBL" id="GLW52617.1"/>
    </source>
</evidence>
<keyword evidence="1" id="KW-0560">Oxidoreductase</keyword>
<comment type="caution">
    <text evidence="4">The sequence shown here is derived from an EMBL/GenBank/DDBJ whole genome shotgun (WGS) entry which is preliminary data.</text>
</comment>
<keyword evidence="2" id="KW-0520">NAD</keyword>
<dbReference type="InterPro" id="IPR050631">
    <property type="entry name" value="PheA/TfdB_FAD_monoxygenase"/>
</dbReference>
<dbReference type="EMBL" id="BSRX01000003">
    <property type="protein sequence ID" value="GLW52617.1"/>
    <property type="molecule type" value="Genomic_DNA"/>
</dbReference>
<proteinExistence type="predicted"/>
<dbReference type="Gene3D" id="3.30.9.10">
    <property type="entry name" value="D-Amino Acid Oxidase, subunit A, domain 2"/>
    <property type="match status" value="1"/>
</dbReference>
<organism evidence="4 5">
    <name type="scientific">Kitasatospora phosalacinea</name>
    <dbReference type="NCBI Taxonomy" id="2065"/>
    <lineage>
        <taxon>Bacteria</taxon>
        <taxon>Bacillati</taxon>
        <taxon>Actinomycetota</taxon>
        <taxon>Actinomycetes</taxon>
        <taxon>Kitasatosporales</taxon>
        <taxon>Streptomycetaceae</taxon>
        <taxon>Kitasatospora</taxon>
    </lineage>
</organism>